<evidence type="ECO:0000313" key="2">
    <source>
        <dbReference type="Proteomes" id="UP000452235"/>
    </source>
</evidence>
<protein>
    <submittedName>
        <fullName evidence="1">Phenazine biosynthesis-like protein</fullName>
    </submittedName>
</protein>
<dbReference type="PIRSF" id="PIRSF016184">
    <property type="entry name" value="PhzC_PhzF"/>
    <property type="match status" value="1"/>
</dbReference>
<dbReference type="Pfam" id="PF02567">
    <property type="entry name" value="PhzC-PhzF"/>
    <property type="match status" value="2"/>
</dbReference>
<name>A0A5M3ZEJ0_ASPTE</name>
<proteinExistence type="predicted"/>
<dbReference type="Gene3D" id="3.10.310.10">
    <property type="entry name" value="Diaminopimelate Epimerase, Chain A, domain 1"/>
    <property type="match status" value="2"/>
</dbReference>
<comment type="caution">
    <text evidence="1">The sequence shown here is derived from an EMBL/GenBank/DDBJ whole genome shotgun (WGS) entry which is preliminary data.</text>
</comment>
<dbReference type="AlphaFoldDB" id="A0A5M3ZEJ0"/>
<gene>
    <name evidence="1" type="ORF">ATEIFO6365_0016003800</name>
</gene>
<dbReference type="GO" id="GO:0016853">
    <property type="term" value="F:isomerase activity"/>
    <property type="evidence" value="ECO:0007669"/>
    <property type="project" value="TreeGrafter"/>
</dbReference>
<dbReference type="InterPro" id="IPR003719">
    <property type="entry name" value="Phenazine_PhzF-like"/>
</dbReference>
<dbReference type="EMBL" id="BLJY01000016">
    <property type="protein sequence ID" value="GFF21714.1"/>
    <property type="molecule type" value="Genomic_DNA"/>
</dbReference>
<evidence type="ECO:0000313" key="1">
    <source>
        <dbReference type="EMBL" id="GFF21714.1"/>
    </source>
</evidence>
<organism evidence="1 2">
    <name type="scientific">Aspergillus terreus</name>
    <dbReference type="NCBI Taxonomy" id="33178"/>
    <lineage>
        <taxon>Eukaryota</taxon>
        <taxon>Fungi</taxon>
        <taxon>Dikarya</taxon>
        <taxon>Ascomycota</taxon>
        <taxon>Pezizomycotina</taxon>
        <taxon>Eurotiomycetes</taxon>
        <taxon>Eurotiomycetidae</taxon>
        <taxon>Eurotiales</taxon>
        <taxon>Aspergillaceae</taxon>
        <taxon>Aspergillus</taxon>
        <taxon>Aspergillus subgen. Circumdati</taxon>
    </lineage>
</organism>
<reference evidence="1 2" key="1">
    <citation type="submission" date="2020-01" db="EMBL/GenBank/DDBJ databases">
        <title>Aspergillus terreus IFO 6365 whole genome shotgun sequence.</title>
        <authorList>
            <person name="Kanamasa S."/>
            <person name="Takahashi H."/>
        </authorList>
    </citation>
    <scope>NUCLEOTIDE SEQUENCE [LARGE SCALE GENOMIC DNA]</scope>
    <source>
        <strain evidence="1 2">IFO 6365</strain>
    </source>
</reference>
<sequence>MSRTLRFATVDVFTTQRYSGNPLGVVFLPPQSEKPLTQEEKQLIAREFNYSETIFVHPHEAGSTQRAIDIFTTDEELPFAGHPTIGAVSWFLGLSPDEQDRNVTTLITKSGPIAMSRVPSSPGVVAADIAHNVHIHAARFPLSELVRLHPSLVKFLPADGDFPIISVVKGMSQVHVQLPSLEALAATEPPVGGEDVPCNAASKGGYLDDGWEGPGLLLLYFHVPNVQDEVTGKTVIRSRMVLRNEEDPATGSAASGLVAYLSLTSSDPSKTVFDYHVVQGVEMGRRSDIGLSVKLSGEGERKIETLTLKGSSVQVSSGELRI</sequence>
<keyword evidence="2" id="KW-1185">Reference proteome</keyword>
<dbReference type="GO" id="GO:0005737">
    <property type="term" value="C:cytoplasm"/>
    <property type="evidence" value="ECO:0007669"/>
    <property type="project" value="TreeGrafter"/>
</dbReference>
<dbReference type="PANTHER" id="PTHR13774:SF32">
    <property type="entry name" value="ANTISENSE-ENHANCING SEQUENCE 1"/>
    <property type="match status" value="1"/>
</dbReference>
<dbReference type="OrthoDB" id="75169at2759"/>
<dbReference type="NCBIfam" id="TIGR00654">
    <property type="entry name" value="PhzF_family"/>
    <property type="match status" value="1"/>
</dbReference>
<accession>A0A5M3ZEJ0</accession>
<dbReference type="Proteomes" id="UP000452235">
    <property type="component" value="Unassembled WGS sequence"/>
</dbReference>
<dbReference type="SUPFAM" id="SSF54506">
    <property type="entry name" value="Diaminopimelate epimerase-like"/>
    <property type="match status" value="1"/>
</dbReference>
<dbReference type="PANTHER" id="PTHR13774">
    <property type="entry name" value="PHENAZINE BIOSYNTHESIS PROTEIN"/>
    <property type="match status" value="1"/>
</dbReference>